<protein>
    <submittedName>
        <fullName evidence="2">Uncharacterized protein</fullName>
    </submittedName>
</protein>
<comment type="caution">
    <text evidence="2">The sequence shown here is derived from an EMBL/GenBank/DDBJ whole genome shotgun (WGS) entry which is preliminary data.</text>
</comment>
<evidence type="ECO:0000313" key="2">
    <source>
        <dbReference type="EMBL" id="PWW82144.1"/>
    </source>
</evidence>
<evidence type="ECO:0000256" key="1">
    <source>
        <dbReference type="SAM" id="Phobius"/>
    </source>
</evidence>
<gene>
    <name evidence="2" type="ORF">CR164_07360</name>
</gene>
<keyword evidence="1" id="KW-0472">Membrane</keyword>
<dbReference type="AlphaFoldDB" id="A0A317T638"/>
<organism evidence="2 3">
    <name type="scientific">Prosthecochloris marina</name>
    <dbReference type="NCBI Taxonomy" id="2017681"/>
    <lineage>
        <taxon>Bacteria</taxon>
        <taxon>Pseudomonadati</taxon>
        <taxon>Chlorobiota</taxon>
        <taxon>Chlorobiia</taxon>
        <taxon>Chlorobiales</taxon>
        <taxon>Chlorobiaceae</taxon>
        <taxon>Prosthecochloris</taxon>
    </lineage>
</organism>
<reference evidence="3" key="1">
    <citation type="submission" date="2017-10" db="EMBL/GenBank/DDBJ databases">
        <authorList>
            <person name="Gaisin V.A."/>
            <person name="Rysina M.S."/>
            <person name="Grouzdev D.S."/>
        </authorList>
    </citation>
    <scope>NUCLEOTIDE SEQUENCE [LARGE SCALE GENOMIC DNA]</scope>
    <source>
        <strain evidence="3">V1</strain>
    </source>
</reference>
<name>A0A317T638_9CHLB</name>
<dbReference type="EMBL" id="PDNZ01000004">
    <property type="protein sequence ID" value="PWW82144.1"/>
    <property type="molecule type" value="Genomic_DNA"/>
</dbReference>
<accession>A0A317T638</accession>
<feature type="transmembrane region" description="Helical" evidence="1">
    <location>
        <begin position="6"/>
        <end position="30"/>
    </location>
</feature>
<dbReference type="Proteomes" id="UP000246278">
    <property type="component" value="Unassembled WGS sequence"/>
</dbReference>
<evidence type="ECO:0000313" key="3">
    <source>
        <dbReference type="Proteomes" id="UP000246278"/>
    </source>
</evidence>
<sequence>MLDPSFRVSLVFKLCILFFASTLQVGMTTLEKKYKRFFMPGSCFEQDEKHYSRFSEISAGF</sequence>
<keyword evidence="1" id="KW-0812">Transmembrane</keyword>
<proteinExistence type="predicted"/>
<keyword evidence="3" id="KW-1185">Reference proteome</keyword>
<keyword evidence="1" id="KW-1133">Transmembrane helix</keyword>